<dbReference type="InterPro" id="IPR039391">
    <property type="entry name" value="Phytocyanin-like"/>
</dbReference>
<comment type="similarity">
    <text evidence="8">Belongs to the early nodulin-like (ENODL) family.</text>
</comment>
<keyword evidence="5" id="KW-1015">Disulfide bond</keyword>
<dbReference type="GO" id="GO:0012505">
    <property type="term" value="C:endomembrane system"/>
    <property type="evidence" value="ECO:0007669"/>
    <property type="project" value="UniProtKB-SubCell"/>
</dbReference>
<dbReference type="EMBL" id="HG996476">
    <property type="protein sequence ID" value="CAG1853490.1"/>
    <property type="molecule type" value="Genomic_DNA"/>
</dbReference>
<dbReference type="EnsemblPlants" id="Ma10_t14240.1">
    <property type="protein sequence ID" value="Ma10_p14240.1"/>
    <property type="gene ID" value="Ma10_g14240"/>
</dbReference>
<evidence type="ECO:0000256" key="3">
    <source>
        <dbReference type="ARBA" id="ARBA00022729"/>
    </source>
</evidence>
<dbReference type="AlphaFoldDB" id="A0A804KW27"/>
<evidence type="ECO:0000256" key="6">
    <source>
        <dbReference type="ARBA" id="ARBA00023180"/>
    </source>
</evidence>
<feature type="domain" description="Phytocyanin" evidence="12">
    <location>
        <begin position="22"/>
        <end position="123"/>
    </location>
</feature>
<evidence type="ECO:0000313" key="13">
    <source>
        <dbReference type="EMBL" id="CAG1853490.1"/>
    </source>
</evidence>
<keyword evidence="15" id="KW-1185">Reference proteome</keyword>
<name>A0A804KW27_MUSAM</name>
<dbReference type="FunFam" id="2.60.40.420:FF:000010">
    <property type="entry name" value="Early nodulin-like protein 1"/>
    <property type="match status" value="1"/>
</dbReference>
<dbReference type="GO" id="GO:0009055">
    <property type="term" value="F:electron transfer activity"/>
    <property type="evidence" value="ECO:0007669"/>
    <property type="project" value="InterPro"/>
</dbReference>
<evidence type="ECO:0000256" key="5">
    <source>
        <dbReference type="ARBA" id="ARBA00023157"/>
    </source>
</evidence>
<evidence type="ECO:0000313" key="14">
    <source>
        <dbReference type="EnsemblPlants" id="Ma10_p14240.1"/>
    </source>
</evidence>
<reference evidence="13" key="1">
    <citation type="submission" date="2021-03" db="EMBL/GenBank/DDBJ databases">
        <authorList>
            <consortium name="Genoscope - CEA"/>
            <person name="William W."/>
        </authorList>
    </citation>
    <scope>NUCLEOTIDE SEQUENCE</scope>
    <source>
        <strain evidence="13">Doubled-haploid Pahang</strain>
    </source>
</reference>
<keyword evidence="2" id="KW-0336">GPI-anchor</keyword>
<dbReference type="CDD" id="cd11019">
    <property type="entry name" value="OsENODL1_like"/>
    <property type="match status" value="1"/>
</dbReference>
<dbReference type="OrthoDB" id="2015640at2759"/>
<organism evidence="14 15">
    <name type="scientific">Musa acuminata subsp. malaccensis</name>
    <name type="common">Wild banana</name>
    <name type="synonym">Musa malaccensis</name>
    <dbReference type="NCBI Taxonomy" id="214687"/>
    <lineage>
        <taxon>Eukaryota</taxon>
        <taxon>Viridiplantae</taxon>
        <taxon>Streptophyta</taxon>
        <taxon>Embryophyta</taxon>
        <taxon>Tracheophyta</taxon>
        <taxon>Spermatophyta</taxon>
        <taxon>Magnoliopsida</taxon>
        <taxon>Liliopsida</taxon>
        <taxon>Zingiberales</taxon>
        <taxon>Musaceae</taxon>
        <taxon>Musa</taxon>
    </lineage>
</organism>
<dbReference type="Proteomes" id="UP000012960">
    <property type="component" value="Unplaced"/>
</dbReference>
<reference evidence="14" key="2">
    <citation type="submission" date="2021-05" db="UniProtKB">
        <authorList>
            <consortium name="EnsemblPlants"/>
        </authorList>
    </citation>
    <scope>IDENTIFICATION</scope>
    <source>
        <strain evidence="14">subsp. malaccensis</strain>
    </source>
</reference>
<dbReference type="Gene3D" id="2.60.40.420">
    <property type="entry name" value="Cupredoxins - blue copper proteins"/>
    <property type="match status" value="1"/>
</dbReference>
<dbReference type="PANTHER" id="PTHR33021">
    <property type="entry name" value="BLUE COPPER PROTEIN"/>
    <property type="match status" value="1"/>
</dbReference>
<protein>
    <submittedName>
        <fullName evidence="13">(wild Malaysian banana) hypothetical protein</fullName>
    </submittedName>
</protein>
<dbReference type="Pfam" id="PF02298">
    <property type="entry name" value="Cu_bind_like"/>
    <property type="match status" value="1"/>
</dbReference>
<dbReference type="PANTHER" id="PTHR33021:SF185">
    <property type="entry name" value="EARLY NODULIN-LIKE PROTEIN 3-RELATED"/>
    <property type="match status" value="1"/>
</dbReference>
<evidence type="ECO:0000256" key="11">
    <source>
        <dbReference type="SAM" id="SignalP"/>
    </source>
</evidence>
<keyword evidence="4" id="KW-0472">Membrane</keyword>
<evidence type="ECO:0000256" key="10">
    <source>
        <dbReference type="SAM" id="MobiDB-lite"/>
    </source>
</evidence>
<dbReference type="InterPro" id="IPR008972">
    <property type="entry name" value="Cupredoxin"/>
</dbReference>
<feature type="region of interest" description="Disordered" evidence="10">
    <location>
        <begin position="131"/>
        <end position="156"/>
    </location>
</feature>
<evidence type="ECO:0000259" key="12">
    <source>
        <dbReference type="PROSITE" id="PS51485"/>
    </source>
</evidence>
<evidence type="ECO:0000256" key="1">
    <source>
        <dbReference type="ARBA" id="ARBA00004589"/>
    </source>
</evidence>
<feature type="compositionally biased region" description="Low complexity" evidence="10">
    <location>
        <begin position="139"/>
        <end position="156"/>
    </location>
</feature>
<feature type="signal peptide" evidence="11">
    <location>
        <begin position="1"/>
        <end position="21"/>
    </location>
</feature>
<evidence type="ECO:0000256" key="4">
    <source>
        <dbReference type="ARBA" id="ARBA00023136"/>
    </source>
</evidence>
<dbReference type="OMA" id="AYICILV"/>
<evidence type="ECO:0000256" key="2">
    <source>
        <dbReference type="ARBA" id="ARBA00022622"/>
    </source>
</evidence>
<keyword evidence="3 11" id="KW-0732">Signal</keyword>
<dbReference type="InterPro" id="IPR041846">
    <property type="entry name" value="ENL_dom"/>
</dbReference>
<evidence type="ECO:0000256" key="9">
    <source>
        <dbReference type="ARBA" id="ARBA00037868"/>
    </source>
</evidence>
<evidence type="ECO:0000313" key="15">
    <source>
        <dbReference type="Proteomes" id="UP000012960"/>
    </source>
</evidence>
<dbReference type="PROSITE" id="PS51485">
    <property type="entry name" value="PHYTOCYANIN"/>
    <property type="match status" value="1"/>
</dbReference>
<keyword evidence="6" id="KW-0325">Glycoprotein</keyword>
<evidence type="ECO:0000256" key="8">
    <source>
        <dbReference type="ARBA" id="ARBA00035011"/>
    </source>
</evidence>
<gene>
    <name evidence="13" type="ORF">GSMUA_317160.1</name>
</gene>
<dbReference type="GO" id="GO:0005886">
    <property type="term" value="C:plasma membrane"/>
    <property type="evidence" value="ECO:0000318"/>
    <property type="project" value="GO_Central"/>
</dbReference>
<dbReference type="InterPro" id="IPR003245">
    <property type="entry name" value="Phytocyanin_dom"/>
</dbReference>
<comment type="subcellular location">
    <subcellularLocation>
        <location evidence="9">Endomembrane system</location>
        <topology evidence="9">Lipid-anchor</topology>
    </subcellularLocation>
    <subcellularLocation>
        <location evidence="1">Membrane</location>
        <topology evidence="1">Lipid-anchor</topology>
        <topology evidence="1">GPI-anchor</topology>
    </subcellularLocation>
</comment>
<dbReference type="Gramene" id="Ma10_t14240.1">
    <property type="protein sequence ID" value="Ma10_p14240.1"/>
    <property type="gene ID" value="Ma10_g14240"/>
</dbReference>
<sequence length="177" mass="19109">MASTAIVLVGVVLGLVSSGWAYEFHVGGSHGWVEHHHEKYNSWAERNRFQVNDTLLFKYNPGKDSVLVVTETAYKSCNVTSPIQSYTDGNTIFKFNHSGPFYFISGAAGHCNRGQRLIVVVLALRHHKSHRLPPPAVAPTPSTHGSPPPSSSASGSAVSRVYLGVMVAMALGRALLI</sequence>
<dbReference type="SUPFAM" id="SSF49503">
    <property type="entry name" value="Cupredoxins"/>
    <property type="match status" value="1"/>
</dbReference>
<accession>A0A804KW27</accession>
<evidence type="ECO:0000256" key="7">
    <source>
        <dbReference type="ARBA" id="ARBA00023288"/>
    </source>
</evidence>
<dbReference type="GO" id="GO:0098552">
    <property type="term" value="C:side of membrane"/>
    <property type="evidence" value="ECO:0007669"/>
    <property type="project" value="UniProtKB-KW"/>
</dbReference>
<dbReference type="InParanoid" id="A0A804KW27"/>
<keyword evidence="7" id="KW-0449">Lipoprotein</keyword>
<feature type="chain" id="PRO_5033612339" evidence="11">
    <location>
        <begin position="22"/>
        <end position="177"/>
    </location>
</feature>
<proteinExistence type="inferred from homology"/>